<dbReference type="SUPFAM" id="SSF52833">
    <property type="entry name" value="Thioredoxin-like"/>
    <property type="match status" value="1"/>
</dbReference>
<dbReference type="EMBL" id="VLKN01000001">
    <property type="protein sequence ID" value="TWI05982.1"/>
    <property type="molecule type" value="Genomic_DNA"/>
</dbReference>
<dbReference type="PANTHER" id="PTHR13887">
    <property type="entry name" value="GLUTATHIONE S-TRANSFERASE KAPPA"/>
    <property type="match status" value="1"/>
</dbReference>
<dbReference type="OrthoDB" id="9799122at2"/>
<dbReference type="PANTHER" id="PTHR13887:SF41">
    <property type="entry name" value="THIOREDOXIN SUPERFAMILY PROTEIN"/>
    <property type="match status" value="1"/>
</dbReference>
<reference evidence="2 3" key="1">
    <citation type="journal article" date="2015" name="Stand. Genomic Sci.">
        <title>Genomic Encyclopedia of Bacterial and Archaeal Type Strains, Phase III: the genomes of soil and plant-associated and newly described type strains.</title>
        <authorList>
            <person name="Whitman W.B."/>
            <person name="Woyke T."/>
            <person name="Klenk H.P."/>
            <person name="Zhou Y."/>
            <person name="Lilburn T.G."/>
            <person name="Beck B.J."/>
            <person name="De Vos P."/>
            <person name="Vandamme P."/>
            <person name="Eisen J.A."/>
            <person name="Garrity G."/>
            <person name="Hugenholtz P."/>
            <person name="Kyrpides N.C."/>
        </authorList>
    </citation>
    <scope>NUCLEOTIDE SEQUENCE [LARGE SCALE GENOMIC DNA]</scope>
    <source>
        <strain evidence="2 3">CGMCC 1.10821</strain>
    </source>
</reference>
<keyword evidence="2" id="KW-0413">Isomerase</keyword>
<evidence type="ECO:0000313" key="3">
    <source>
        <dbReference type="Proteomes" id="UP000315167"/>
    </source>
</evidence>
<comment type="caution">
    <text evidence="2">The sequence shown here is derived from an EMBL/GenBank/DDBJ whole genome shotgun (WGS) entry which is preliminary data.</text>
</comment>
<dbReference type="Gene3D" id="3.40.30.10">
    <property type="entry name" value="Glutaredoxin"/>
    <property type="match status" value="1"/>
</dbReference>
<proteinExistence type="predicted"/>
<feature type="domain" description="DSBA-like thioredoxin" evidence="1">
    <location>
        <begin position="14"/>
        <end position="217"/>
    </location>
</feature>
<dbReference type="AlphaFoldDB" id="A0A562LE74"/>
<dbReference type="InterPro" id="IPR001853">
    <property type="entry name" value="DSBA-like_thioredoxin_dom"/>
</dbReference>
<dbReference type="Proteomes" id="UP000315167">
    <property type="component" value="Unassembled WGS sequence"/>
</dbReference>
<accession>A0A562LE74</accession>
<gene>
    <name evidence="2" type="ORF">IP90_00244</name>
</gene>
<dbReference type="GO" id="GO:0016491">
    <property type="term" value="F:oxidoreductase activity"/>
    <property type="evidence" value="ECO:0007669"/>
    <property type="project" value="InterPro"/>
</dbReference>
<dbReference type="CDD" id="cd03024">
    <property type="entry name" value="DsbA_FrnE"/>
    <property type="match status" value="1"/>
</dbReference>
<organism evidence="2 3">
    <name type="scientific">Luteimonas cucumeris</name>
    <dbReference type="NCBI Taxonomy" id="985012"/>
    <lineage>
        <taxon>Bacteria</taxon>
        <taxon>Pseudomonadati</taxon>
        <taxon>Pseudomonadota</taxon>
        <taxon>Gammaproteobacteria</taxon>
        <taxon>Lysobacterales</taxon>
        <taxon>Lysobacteraceae</taxon>
        <taxon>Luteimonas</taxon>
    </lineage>
</organism>
<evidence type="ECO:0000259" key="1">
    <source>
        <dbReference type="Pfam" id="PF01323"/>
    </source>
</evidence>
<dbReference type="GO" id="GO:0016853">
    <property type="term" value="F:isomerase activity"/>
    <property type="evidence" value="ECO:0007669"/>
    <property type="project" value="UniProtKB-KW"/>
</dbReference>
<protein>
    <submittedName>
        <fullName evidence="2">Putative DsbA family dithiol-disulfide isomerase</fullName>
    </submittedName>
</protein>
<sequence>MSTQSSSSPIPLRIDFVSDVSCPWCAIGLQSLQQAIERVGDEIAVDLHFAAFELNPQMPPEGQDAIEHLTVKYGISAEQAISNGEAIRQRGAQLGFVFDMGRRRKVYNTFDAHRLLYWAGQQSPSQQLALKQTLLRAYFSDGQDISSPEILVGLAAQAGLDGDRAREVLDSGRYAKEVRGQEELNTVRGINAVPAVIIDRHLLVQGGQPPAVFEQALRQAAGKRSAVSP</sequence>
<evidence type="ECO:0000313" key="2">
    <source>
        <dbReference type="EMBL" id="TWI05982.1"/>
    </source>
</evidence>
<dbReference type="InterPro" id="IPR036249">
    <property type="entry name" value="Thioredoxin-like_sf"/>
</dbReference>
<keyword evidence="3" id="KW-1185">Reference proteome</keyword>
<dbReference type="RefSeq" id="WP_144897793.1">
    <property type="nucleotide sequence ID" value="NZ_VLKN01000001.1"/>
</dbReference>
<name>A0A562LE74_9GAMM</name>
<dbReference type="Pfam" id="PF01323">
    <property type="entry name" value="DSBA"/>
    <property type="match status" value="1"/>
</dbReference>